<dbReference type="PANTHER" id="PTHR43433">
    <property type="entry name" value="HYDROLASE, ALPHA/BETA FOLD FAMILY PROTEIN"/>
    <property type="match status" value="1"/>
</dbReference>
<dbReference type="InterPro" id="IPR029058">
    <property type="entry name" value="AB_hydrolase_fold"/>
</dbReference>
<keyword evidence="3" id="KW-1185">Reference proteome</keyword>
<reference evidence="2" key="1">
    <citation type="submission" date="2021-04" db="EMBL/GenBank/DDBJ databases">
        <title>Dactylosporangium aurantiacum NRRL B-8018 full assembly.</title>
        <authorList>
            <person name="Hartkoorn R.C."/>
            <person name="Beaudoing E."/>
            <person name="Hot D."/>
        </authorList>
    </citation>
    <scope>NUCLEOTIDE SEQUENCE</scope>
    <source>
        <strain evidence="2">NRRL B-8018</strain>
    </source>
</reference>
<dbReference type="AlphaFoldDB" id="A0A9Q9INV2"/>
<dbReference type="EMBL" id="CP073767">
    <property type="protein sequence ID" value="UWZ58936.1"/>
    <property type="molecule type" value="Genomic_DNA"/>
</dbReference>
<dbReference type="PANTHER" id="PTHR43433:SF5">
    <property type="entry name" value="AB HYDROLASE-1 DOMAIN-CONTAINING PROTEIN"/>
    <property type="match status" value="1"/>
</dbReference>
<dbReference type="KEGG" id="daur:Daura_23880"/>
<evidence type="ECO:0000313" key="2">
    <source>
        <dbReference type="EMBL" id="UWZ58936.1"/>
    </source>
</evidence>
<dbReference type="Proteomes" id="UP001058003">
    <property type="component" value="Chromosome"/>
</dbReference>
<name>A0A9Q9INV2_9ACTN</name>
<feature type="domain" description="AB hydrolase-1" evidence="1">
    <location>
        <begin position="24"/>
        <end position="257"/>
    </location>
</feature>
<evidence type="ECO:0000259" key="1">
    <source>
        <dbReference type="Pfam" id="PF00561"/>
    </source>
</evidence>
<evidence type="ECO:0000313" key="3">
    <source>
        <dbReference type="Proteomes" id="UP001058003"/>
    </source>
</evidence>
<protein>
    <submittedName>
        <fullName evidence="2">Alpha/beta hydrolase</fullName>
    </submittedName>
</protein>
<sequence>MTLTTWTIDGAEITYTDSGGDGAPLLLIHASGSADWFTPLAAEPALRGYRVIRMVRAGYTGAPAPAGLRIADHARHAAALLRHLDAAPAHVLAHSSGSTIALQLALDDPGLVRTLLLSEPPLIETLAAPEDHETLRAMLGPALGGALAAAARGAVPDAYDLFMTGVCGPAYREVMTRALGAAAVRRAQERSGYLFSDEIPAINAYTLDVPGVTRLRLPVLFIQGGASPAPFHRLIARLAGLVPGATVVTVDGDHLYPLTAPAALADLVAGFCPPGPARPAAATAGRA</sequence>
<dbReference type="Gene3D" id="3.40.50.1820">
    <property type="entry name" value="alpha/beta hydrolase"/>
    <property type="match status" value="1"/>
</dbReference>
<dbReference type="InterPro" id="IPR000073">
    <property type="entry name" value="AB_hydrolase_1"/>
</dbReference>
<dbReference type="SUPFAM" id="SSF53474">
    <property type="entry name" value="alpha/beta-Hydrolases"/>
    <property type="match status" value="1"/>
</dbReference>
<gene>
    <name evidence="2" type="ORF">Daura_23880</name>
</gene>
<dbReference type="Pfam" id="PF00561">
    <property type="entry name" value="Abhydrolase_1"/>
    <property type="match status" value="1"/>
</dbReference>
<dbReference type="InterPro" id="IPR050471">
    <property type="entry name" value="AB_hydrolase"/>
</dbReference>
<proteinExistence type="predicted"/>
<organism evidence="2 3">
    <name type="scientific">Dactylosporangium aurantiacum</name>
    <dbReference type="NCBI Taxonomy" id="35754"/>
    <lineage>
        <taxon>Bacteria</taxon>
        <taxon>Bacillati</taxon>
        <taxon>Actinomycetota</taxon>
        <taxon>Actinomycetes</taxon>
        <taxon>Micromonosporales</taxon>
        <taxon>Micromonosporaceae</taxon>
        <taxon>Dactylosporangium</taxon>
    </lineage>
</organism>
<keyword evidence="2" id="KW-0378">Hydrolase</keyword>
<accession>A0A9Q9INV2</accession>
<dbReference type="RefSeq" id="WP_211273691.1">
    <property type="nucleotide sequence ID" value="NZ_CP073767.1"/>
</dbReference>
<dbReference type="GO" id="GO:0016787">
    <property type="term" value="F:hydrolase activity"/>
    <property type="evidence" value="ECO:0007669"/>
    <property type="project" value="UniProtKB-KW"/>
</dbReference>